<dbReference type="RefSeq" id="XP_064707917.1">
    <property type="nucleotide sequence ID" value="XM_064856017.1"/>
</dbReference>
<dbReference type="GO" id="GO:0032456">
    <property type="term" value="P:endocytic recycling"/>
    <property type="evidence" value="ECO:0007669"/>
    <property type="project" value="TreeGrafter"/>
</dbReference>
<dbReference type="GO" id="GO:0000407">
    <property type="term" value="C:phagophore assembly site"/>
    <property type="evidence" value="ECO:0007669"/>
    <property type="project" value="TreeGrafter"/>
</dbReference>
<dbReference type="PROSITE" id="PS50195">
    <property type="entry name" value="PX"/>
    <property type="match status" value="1"/>
</dbReference>
<dbReference type="Pfam" id="PF09325">
    <property type="entry name" value="Vps5"/>
    <property type="match status" value="1"/>
</dbReference>
<sequence>MDDHGDFDSVSWQREDPQQAESSAPFSHQSNLPSRPAGTRRSDSISSEPQAGEQADGVDLAGIGRDGSLEVTVDSPLKENDGTKDAYVSYLVTTHTDFKSFQKSDFSVRRRFTDFVFLRQTLHKDYQACAIPPLPEKNNMAYVRGDRFSNEFTQRRAWSLHRFIKRCSLHPVLRRAPILILFLETADWNAQMRLRPSRSNTVGETAANPAAPSGFFDNVADTMLNAFSKVHKPDKRFIEVTERANKLDEDLSHVEKIIARVARREGDLETDYADLANNMRKLTPLEPAIEAQLQTFAGCVEESSRGWKGLKDHTDQNYLGSLRDMEAYIGSVKSLLKTREQKQLDFEGLTEYLSKATAERDMLASSNPYSHGSALNPANFIRNKVEDIRGVDHETARRERARKLELKIAELNREVDSAKGTSEMFDEQVVREVSDFERIKGIEFRDSLGALASQHMEFYQSVISTWERFLVDMDADNQVHKDKGRAST</sequence>
<dbReference type="InterPro" id="IPR027267">
    <property type="entry name" value="AH/BAR_dom_sf"/>
</dbReference>
<accession>A0AAV9NHT2</accession>
<protein>
    <recommendedName>
        <fullName evidence="10">Sorting nexin-4</fullName>
    </recommendedName>
    <alternativeName>
        <fullName evidence="11">Autophagy-related protein 24</fullName>
    </alternativeName>
</protein>
<dbReference type="InterPro" id="IPR001683">
    <property type="entry name" value="PX_dom"/>
</dbReference>
<dbReference type="Pfam" id="PF00787">
    <property type="entry name" value="PX"/>
    <property type="match status" value="1"/>
</dbReference>
<comment type="caution">
    <text evidence="16">The sequence shown here is derived from an EMBL/GenBank/DDBJ whole genome shotgun (WGS) entry which is preliminary data.</text>
</comment>
<evidence type="ECO:0000256" key="5">
    <source>
        <dbReference type="ARBA" id="ARBA00022490"/>
    </source>
</evidence>
<keyword evidence="17" id="KW-1185">Reference proteome</keyword>
<dbReference type="GO" id="GO:0061709">
    <property type="term" value="P:reticulophagy"/>
    <property type="evidence" value="ECO:0007669"/>
    <property type="project" value="TreeGrafter"/>
</dbReference>
<keyword evidence="8" id="KW-0446">Lipid-binding</keyword>
<dbReference type="SUPFAM" id="SSF103657">
    <property type="entry name" value="BAR/IMD domain-like"/>
    <property type="match status" value="1"/>
</dbReference>
<reference evidence="16 17" key="1">
    <citation type="submission" date="2023-08" db="EMBL/GenBank/DDBJ databases">
        <title>Black Yeasts Isolated from many extreme environments.</title>
        <authorList>
            <person name="Coleine C."/>
            <person name="Stajich J.E."/>
            <person name="Selbmann L."/>
        </authorList>
    </citation>
    <scope>NUCLEOTIDE SEQUENCE [LARGE SCALE GENOMIC DNA]</scope>
    <source>
        <strain evidence="16 17">CCFEE 5792</strain>
    </source>
</reference>
<dbReference type="GO" id="GO:0035091">
    <property type="term" value="F:phosphatidylinositol binding"/>
    <property type="evidence" value="ECO:0007669"/>
    <property type="project" value="InterPro"/>
</dbReference>
<dbReference type="CDD" id="cd07628">
    <property type="entry name" value="BAR_Atg24p"/>
    <property type="match status" value="1"/>
</dbReference>
<comment type="subcellular location">
    <subcellularLocation>
        <location evidence="2">Cytoplasm</location>
    </subcellularLocation>
    <subcellularLocation>
        <location evidence="1">Endosome membrane</location>
        <topology evidence="1">Peripheral membrane protein</topology>
    </subcellularLocation>
</comment>
<feature type="domain" description="PX" evidence="15">
    <location>
        <begin position="68"/>
        <end position="190"/>
    </location>
</feature>
<dbReference type="Proteomes" id="UP001358417">
    <property type="component" value="Unassembled WGS sequence"/>
</dbReference>
<name>A0AAV9NHT2_9EURO</name>
<comment type="similarity">
    <text evidence="3">Belongs to the sorting nexin family.</text>
</comment>
<dbReference type="GO" id="GO:0015031">
    <property type="term" value="P:protein transport"/>
    <property type="evidence" value="ECO:0007669"/>
    <property type="project" value="TreeGrafter"/>
</dbReference>
<feature type="compositionally biased region" description="Basic and acidic residues" evidence="14">
    <location>
        <begin position="1"/>
        <end position="17"/>
    </location>
</feature>
<dbReference type="SMART" id="SM00312">
    <property type="entry name" value="PX"/>
    <property type="match status" value="1"/>
</dbReference>
<dbReference type="EMBL" id="JAVRRD010000008">
    <property type="protein sequence ID" value="KAK5055947.1"/>
    <property type="molecule type" value="Genomic_DNA"/>
</dbReference>
<dbReference type="CDD" id="cd06863">
    <property type="entry name" value="PX_Atg24p"/>
    <property type="match status" value="1"/>
</dbReference>
<evidence type="ECO:0000256" key="8">
    <source>
        <dbReference type="ARBA" id="ARBA00023121"/>
    </source>
</evidence>
<evidence type="ECO:0000256" key="11">
    <source>
        <dbReference type="ARBA" id="ARBA00041273"/>
    </source>
</evidence>
<dbReference type="FunFam" id="3.30.1520.10:FF:000035">
    <property type="entry name" value="Sorting nexin-4 protein"/>
    <property type="match status" value="1"/>
</dbReference>
<evidence type="ECO:0000256" key="6">
    <source>
        <dbReference type="ARBA" id="ARBA00022753"/>
    </source>
</evidence>
<evidence type="ECO:0000313" key="17">
    <source>
        <dbReference type="Proteomes" id="UP001358417"/>
    </source>
</evidence>
<comment type="function">
    <text evidence="12">Sorting nexin, involved in the separation or division of vacuoles throughout the entire life cycle of the cells. Involved in retrieval of late-Golgi SNAREs from post-Golgi endosomes to the trans-Golgi network, for cytoplasm to vacuole transport (Cvt), and autophagy of large cargos including mitophagy, pexophagy and glycophagy.</text>
</comment>
<feature type="compositionally biased region" description="Polar residues" evidence="14">
    <location>
        <begin position="19"/>
        <end position="33"/>
    </location>
</feature>
<evidence type="ECO:0000256" key="1">
    <source>
        <dbReference type="ARBA" id="ARBA00004481"/>
    </source>
</evidence>
<dbReference type="InterPro" id="IPR015404">
    <property type="entry name" value="Vps5_C"/>
</dbReference>
<dbReference type="Gene3D" id="3.30.1520.10">
    <property type="entry name" value="Phox-like domain"/>
    <property type="match status" value="1"/>
</dbReference>
<evidence type="ECO:0000313" key="16">
    <source>
        <dbReference type="EMBL" id="KAK5055947.1"/>
    </source>
</evidence>
<dbReference type="GO" id="GO:0010008">
    <property type="term" value="C:endosome membrane"/>
    <property type="evidence" value="ECO:0007669"/>
    <property type="project" value="UniProtKB-SubCell"/>
</dbReference>
<evidence type="ECO:0000259" key="15">
    <source>
        <dbReference type="PROSITE" id="PS50195"/>
    </source>
</evidence>
<evidence type="ECO:0000256" key="10">
    <source>
        <dbReference type="ARBA" id="ARBA00040748"/>
    </source>
</evidence>
<evidence type="ECO:0000256" key="9">
    <source>
        <dbReference type="ARBA" id="ARBA00023136"/>
    </source>
</evidence>
<dbReference type="GeneID" id="89980640"/>
<dbReference type="SUPFAM" id="SSF64268">
    <property type="entry name" value="PX domain"/>
    <property type="match status" value="1"/>
</dbReference>
<dbReference type="PANTHER" id="PTHR45949:SF2">
    <property type="entry name" value="SORTING NEXIN-4"/>
    <property type="match status" value="1"/>
</dbReference>
<dbReference type="GO" id="GO:0005769">
    <property type="term" value="C:early endosome"/>
    <property type="evidence" value="ECO:0007669"/>
    <property type="project" value="TreeGrafter"/>
</dbReference>
<proteinExistence type="inferred from homology"/>
<dbReference type="InterPro" id="IPR036871">
    <property type="entry name" value="PX_dom_sf"/>
</dbReference>
<evidence type="ECO:0000256" key="14">
    <source>
        <dbReference type="SAM" id="MobiDB-lite"/>
    </source>
</evidence>
<gene>
    <name evidence="16" type="primary">SNX4</name>
    <name evidence="16" type="ORF">LTR84_012497</name>
</gene>
<keyword evidence="9" id="KW-0472">Membrane</keyword>
<dbReference type="GO" id="GO:0000422">
    <property type="term" value="P:autophagy of mitochondrion"/>
    <property type="evidence" value="ECO:0007669"/>
    <property type="project" value="TreeGrafter"/>
</dbReference>
<keyword evidence="7" id="KW-0072">Autophagy</keyword>
<feature type="region of interest" description="Disordered" evidence="14">
    <location>
        <begin position="1"/>
        <end position="62"/>
    </location>
</feature>
<evidence type="ECO:0000256" key="7">
    <source>
        <dbReference type="ARBA" id="ARBA00023006"/>
    </source>
</evidence>
<evidence type="ECO:0000256" key="3">
    <source>
        <dbReference type="ARBA" id="ARBA00010883"/>
    </source>
</evidence>
<keyword evidence="13" id="KW-0175">Coiled coil</keyword>
<organism evidence="16 17">
    <name type="scientific">Exophiala bonariae</name>
    <dbReference type="NCBI Taxonomy" id="1690606"/>
    <lineage>
        <taxon>Eukaryota</taxon>
        <taxon>Fungi</taxon>
        <taxon>Dikarya</taxon>
        <taxon>Ascomycota</taxon>
        <taxon>Pezizomycotina</taxon>
        <taxon>Eurotiomycetes</taxon>
        <taxon>Chaetothyriomycetidae</taxon>
        <taxon>Chaetothyriales</taxon>
        <taxon>Herpotrichiellaceae</taxon>
        <taxon>Exophiala</taxon>
    </lineage>
</organism>
<evidence type="ECO:0000256" key="13">
    <source>
        <dbReference type="SAM" id="Coils"/>
    </source>
</evidence>
<evidence type="ECO:0000256" key="12">
    <source>
        <dbReference type="ARBA" id="ARBA00054950"/>
    </source>
</evidence>
<dbReference type="GO" id="GO:0034727">
    <property type="term" value="P:piecemeal microautophagy of the nucleus"/>
    <property type="evidence" value="ECO:0007669"/>
    <property type="project" value="TreeGrafter"/>
</dbReference>
<evidence type="ECO:0000256" key="4">
    <source>
        <dbReference type="ARBA" id="ARBA00022448"/>
    </source>
</evidence>
<evidence type="ECO:0000256" key="2">
    <source>
        <dbReference type="ARBA" id="ARBA00004496"/>
    </source>
</evidence>
<keyword evidence="4" id="KW-0813">Transport</keyword>
<dbReference type="PANTHER" id="PTHR45949">
    <property type="entry name" value="SORTING NEXIN-4"/>
    <property type="match status" value="1"/>
</dbReference>
<dbReference type="FunFam" id="1.20.1270.60:FF:000042">
    <property type="entry name" value="Vacuolar targeting protein Atg24"/>
    <property type="match status" value="1"/>
</dbReference>
<keyword evidence="5" id="KW-0963">Cytoplasm</keyword>
<feature type="coiled-coil region" evidence="13">
    <location>
        <begin position="394"/>
        <end position="428"/>
    </location>
</feature>
<dbReference type="Gene3D" id="1.20.1270.60">
    <property type="entry name" value="Arfaptin homology (AH) domain/BAR domain"/>
    <property type="match status" value="1"/>
</dbReference>
<keyword evidence="6" id="KW-0967">Endosome</keyword>
<dbReference type="AlphaFoldDB" id="A0AAV9NHT2"/>